<name>A0AAD6UUQ7_9AGAR</name>
<reference evidence="2" key="1">
    <citation type="submission" date="2023-03" db="EMBL/GenBank/DDBJ databases">
        <title>Massive genome expansion in bonnet fungi (Mycena s.s.) driven by repeated elements and novel gene families across ecological guilds.</title>
        <authorList>
            <consortium name="Lawrence Berkeley National Laboratory"/>
            <person name="Harder C.B."/>
            <person name="Miyauchi S."/>
            <person name="Viragh M."/>
            <person name="Kuo A."/>
            <person name="Thoen E."/>
            <person name="Andreopoulos B."/>
            <person name="Lu D."/>
            <person name="Skrede I."/>
            <person name="Drula E."/>
            <person name="Henrissat B."/>
            <person name="Morin E."/>
            <person name="Kohler A."/>
            <person name="Barry K."/>
            <person name="LaButti K."/>
            <person name="Morin E."/>
            <person name="Salamov A."/>
            <person name="Lipzen A."/>
            <person name="Mereny Z."/>
            <person name="Hegedus B."/>
            <person name="Baldrian P."/>
            <person name="Stursova M."/>
            <person name="Weitz H."/>
            <person name="Taylor A."/>
            <person name="Grigoriev I.V."/>
            <person name="Nagy L.G."/>
            <person name="Martin F."/>
            <person name="Kauserud H."/>
        </authorList>
    </citation>
    <scope>NUCLEOTIDE SEQUENCE</scope>
    <source>
        <strain evidence="2">9144</strain>
    </source>
</reference>
<feature type="non-terminal residue" evidence="2">
    <location>
        <position position="115"/>
    </location>
</feature>
<sequence length="115" mass="12687">FGIIKRRWKVFSGAPEYPIEAQAMLVSAIAALHNFIRVHDGEDEALDLDGQGTAAHAGGSPSLRREDSAQGFVGPEPREITPQELGRDISPEEAARASHRRDTIAEQMWVDYLAY</sequence>
<organism evidence="2 3">
    <name type="scientific">Mycena pura</name>
    <dbReference type="NCBI Taxonomy" id="153505"/>
    <lineage>
        <taxon>Eukaryota</taxon>
        <taxon>Fungi</taxon>
        <taxon>Dikarya</taxon>
        <taxon>Basidiomycota</taxon>
        <taxon>Agaricomycotina</taxon>
        <taxon>Agaricomycetes</taxon>
        <taxon>Agaricomycetidae</taxon>
        <taxon>Agaricales</taxon>
        <taxon>Marasmiineae</taxon>
        <taxon>Mycenaceae</taxon>
        <taxon>Mycena</taxon>
    </lineage>
</organism>
<gene>
    <name evidence="2" type="ORF">GGX14DRAFT_336261</name>
</gene>
<dbReference type="AlphaFoldDB" id="A0AAD6UUQ7"/>
<evidence type="ECO:0000313" key="2">
    <source>
        <dbReference type="EMBL" id="KAJ7195093.1"/>
    </source>
</evidence>
<feature type="region of interest" description="Disordered" evidence="1">
    <location>
        <begin position="48"/>
        <end position="100"/>
    </location>
</feature>
<dbReference type="EMBL" id="JARJCW010000093">
    <property type="protein sequence ID" value="KAJ7195093.1"/>
    <property type="molecule type" value="Genomic_DNA"/>
</dbReference>
<evidence type="ECO:0000313" key="3">
    <source>
        <dbReference type="Proteomes" id="UP001219525"/>
    </source>
</evidence>
<feature type="compositionally biased region" description="Basic and acidic residues" evidence="1">
    <location>
        <begin position="76"/>
        <end position="100"/>
    </location>
</feature>
<keyword evidence="3" id="KW-1185">Reference proteome</keyword>
<protein>
    <recommendedName>
        <fullName evidence="4">DDE Tnp4 domain-containing protein</fullName>
    </recommendedName>
</protein>
<dbReference type="Proteomes" id="UP001219525">
    <property type="component" value="Unassembled WGS sequence"/>
</dbReference>
<feature type="non-terminal residue" evidence="2">
    <location>
        <position position="1"/>
    </location>
</feature>
<proteinExistence type="predicted"/>
<accession>A0AAD6UUQ7</accession>
<comment type="caution">
    <text evidence="2">The sequence shown here is derived from an EMBL/GenBank/DDBJ whole genome shotgun (WGS) entry which is preliminary data.</text>
</comment>
<evidence type="ECO:0008006" key="4">
    <source>
        <dbReference type="Google" id="ProtNLM"/>
    </source>
</evidence>
<evidence type="ECO:0000256" key="1">
    <source>
        <dbReference type="SAM" id="MobiDB-lite"/>
    </source>
</evidence>